<proteinExistence type="inferred from homology"/>
<keyword evidence="2" id="KW-0547">Nucleotide-binding</keyword>
<dbReference type="PANTHER" id="PTHR23069">
    <property type="entry name" value="AAA DOMAIN-CONTAINING"/>
    <property type="match status" value="1"/>
</dbReference>
<evidence type="ECO:0000256" key="2">
    <source>
        <dbReference type="ARBA" id="ARBA00022741"/>
    </source>
</evidence>
<dbReference type="GO" id="GO:0006337">
    <property type="term" value="P:nucleosome disassembly"/>
    <property type="evidence" value="ECO:0007669"/>
    <property type="project" value="TreeGrafter"/>
</dbReference>
<keyword evidence="3" id="KW-0067">ATP-binding</keyword>
<organism evidence="6 7">
    <name type="scientific">Tricholomella constricta</name>
    <dbReference type="NCBI Taxonomy" id="117010"/>
    <lineage>
        <taxon>Eukaryota</taxon>
        <taxon>Fungi</taxon>
        <taxon>Dikarya</taxon>
        <taxon>Basidiomycota</taxon>
        <taxon>Agaricomycotina</taxon>
        <taxon>Agaricomycetes</taxon>
        <taxon>Agaricomycetidae</taxon>
        <taxon>Agaricales</taxon>
        <taxon>Tricholomatineae</taxon>
        <taxon>Lyophyllaceae</taxon>
        <taxon>Tricholomella</taxon>
    </lineage>
</organism>
<dbReference type="PANTHER" id="PTHR23069:SF0">
    <property type="entry name" value="TAT-BINDING HOMOLOG 7"/>
    <property type="match status" value="1"/>
</dbReference>
<dbReference type="GO" id="GO:0006334">
    <property type="term" value="P:nucleosome assembly"/>
    <property type="evidence" value="ECO:0007669"/>
    <property type="project" value="TreeGrafter"/>
</dbReference>
<dbReference type="GO" id="GO:0005524">
    <property type="term" value="F:ATP binding"/>
    <property type="evidence" value="ECO:0007669"/>
    <property type="project" value="UniProtKB-KW"/>
</dbReference>
<evidence type="ECO:0000256" key="4">
    <source>
        <dbReference type="SAM" id="MobiDB-lite"/>
    </source>
</evidence>
<dbReference type="InterPro" id="IPR045199">
    <property type="entry name" value="ATAD2-like"/>
</dbReference>
<dbReference type="GO" id="GO:0045815">
    <property type="term" value="P:transcription initiation-coupled chromatin remodeling"/>
    <property type="evidence" value="ECO:0007669"/>
    <property type="project" value="TreeGrafter"/>
</dbReference>
<dbReference type="OrthoDB" id="5421at2759"/>
<evidence type="ECO:0000313" key="7">
    <source>
        <dbReference type="Proteomes" id="UP000565441"/>
    </source>
</evidence>
<comment type="similarity">
    <text evidence="1">Belongs to the AAA ATPase family.</text>
</comment>
<sequence length="200" mass="21842">MNQPLQLEHLAAFSSRLSTESLIDDLTPTHSAKQDQIHASIISTLLALMDRLDGRSQIVVIGATNSPEASSRHSHDADADEDDDVMTKLSRTSGTLLATERRIRRVRNPLPPPPPPQQGPKIQGPPSAPNASPDVMLHEPPRKKGHGSIDDAPQSSSDLEPEEEGDGKPYALRQQQRINYTIPPELEEMRKPPPKANGGE</sequence>
<dbReference type="InterPro" id="IPR027417">
    <property type="entry name" value="P-loop_NTPase"/>
</dbReference>
<gene>
    <name evidence="6" type="ORF">D9615_010349</name>
</gene>
<dbReference type="GO" id="GO:0042393">
    <property type="term" value="F:histone binding"/>
    <property type="evidence" value="ECO:0007669"/>
    <property type="project" value="TreeGrafter"/>
</dbReference>
<dbReference type="Pfam" id="PF00004">
    <property type="entry name" value="AAA"/>
    <property type="match status" value="1"/>
</dbReference>
<dbReference type="InterPro" id="IPR003959">
    <property type="entry name" value="ATPase_AAA_core"/>
</dbReference>
<protein>
    <recommendedName>
        <fullName evidence="5">ATPase AAA-type core domain-containing protein</fullName>
    </recommendedName>
</protein>
<feature type="compositionally biased region" description="Pro residues" evidence="4">
    <location>
        <begin position="109"/>
        <end position="118"/>
    </location>
</feature>
<accession>A0A8H5GT10</accession>
<dbReference type="Gene3D" id="3.40.50.300">
    <property type="entry name" value="P-loop containing nucleotide triphosphate hydrolases"/>
    <property type="match status" value="1"/>
</dbReference>
<evidence type="ECO:0000256" key="3">
    <source>
        <dbReference type="ARBA" id="ARBA00022840"/>
    </source>
</evidence>
<evidence type="ECO:0000313" key="6">
    <source>
        <dbReference type="EMBL" id="KAF5370511.1"/>
    </source>
</evidence>
<dbReference type="GO" id="GO:0005634">
    <property type="term" value="C:nucleus"/>
    <property type="evidence" value="ECO:0007669"/>
    <property type="project" value="TreeGrafter"/>
</dbReference>
<dbReference type="GO" id="GO:0003682">
    <property type="term" value="F:chromatin binding"/>
    <property type="evidence" value="ECO:0007669"/>
    <property type="project" value="TreeGrafter"/>
</dbReference>
<dbReference type="Proteomes" id="UP000565441">
    <property type="component" value="Unassembled WGS sequence"/>
</dbReference>
<feature type="domain" description="ATPase AAA-type core" evidence="5">
    <location>
        <begin position="23"/>
        <end position="69"/>
    </location>
</feature>
<reference evidence="6 7" key="1">
    <citation type="journal article" date="2020" name="ISME J.">
        <title>Uncovering the hidden diversity of litter-decomposition mechanisms in mushroom-forming fungi.</title>
        <authorList>
            <person name="Floudas D."/>
            <person name="Bentzer J."/>
            <person name="Ahren D."/>
            <person name="Johansson T."/>
            <person name="Persson P."/>
            <person name="Tunlid A."/>
        </authorList>
    </citation>
    <scope>NUCLEOTIDE SEQUENCE [LARGE SCALE GENOMIC DNA]</scope>
    <source>
        <strain evidence="6 7">CBS 661.87</strain>
    </source>
</reference>
<evidence type="ECO:0000259" key="5">
    <source>
        <dbReference type="Pfam" id="PF00004"/>
    </source>
</evidence>
<keyword evidence="7" id="KW-1185">Reference proteome</keyword>
<name>A0A8H5GT10_9AGAR</name>
<evidence type="ECO:0000256" key="1">
    <source>
        <dbReference type="ARBA" id="ARBA00006914"/>
    </source>
</evidence>
<feature type="region of interest" description="Disordered" evidence="4">
    <location>
        <begin position="63"/>
        <end position="200"/>
    </location>
</feature>
<dbReference type="AlphaFoldDB" id="A0A8H5GT10"/>
<dbReference type="GO" id="GO:0016887">
    <property type="term" value="F:ATP hydrolysis activity"/>
    <property type="evidence" value="ECO:0007669"/>
    <property type="project" value="InterPro"/>
</dbReference>
<comment type="caution">
    <text evidence="6">The sequence shown here is derived from an EMBL/GenBank/DDBJ whole genome shotgun (WGS) entry which is preliminary data.</text>
</comment>
<dbReference type="EMBL" id="JAACJP010000051">
    <property type="protein sequence ID" value="KAF5370511.1"/>
    <property type="molecule type" value="Genomic_DNA"/>
</dbReference>